<sequence>MASKQAMFSGPHAAGIFADMSVDGPEIGTLVLIFDRAKNLPNRKSMGKQNPYCAARLGKEAKKTDVDKRGGQTPRWDQEIRFTIHDSADYYNLKISVFSEDKKTDLIGEAWIKLDDVVIPGGGKMDVWQGLNYKGKYAGELRLEMTYYDTRSKPEKLRESVSSAAPVEDLKQSVRGPAKVKRRPLPTNPNNSHESGLSEFPDPYAVVRTKHGPRELKPASRANSMPPEAPYNASFTGVQQQQQPQQQQQQQPQYPQQQHQLQQHPPPPQHSQEQLQMQQHQQRQYQQQELHMQPQQQYAPTEQSQPNNNYADLEQYHQYPVPGAYRRAYDDPFQMPDFLPQLPPSNRQRNSQPPRSRQPSRQVPVSTMPERVQHPHTLPHSHSAPSIHSAPPGIETFEHAQQMRTDYPKPIADLDFQHSQIPANRNQHSPSWQEEYQDPYVQQQQPLQLQYAQVEDEEEAPPPPPMHSKSAPAVPQYSSSPHGHMPISPPSHYGNTPPSARQQPLSHVSPLQSIERTLAQPQGTPVHTRPSPGGHPDGYQSSPDLATYNSPPNQSVNQTPSPMSRAAVSRAMPQRQSVVDPYNTPPRPHPLSQQVTRGRSPHPYTEQQLTSPPDQYAHDAPPLIKPRALSPRPPPQEVTPSSARPRSSRSSYDIQFPVRSFESSDNNPLSTSAQPSPRNGQAASQVGTMRKSVSPRPSLAATSNSGSGVPFGPDSFDVHNPNARESTISHNASPRSPWQVSADSENAPERKGPIVGWHGQEIDPSDHLPVEAWAPEPEKKTPTKTYGLGRDRDFGPRSAQNSGGRVSRDMLVNVRMKVDATPQPKATQNEPSPSPTRNRLVKKNSPFARNPVATEPLRERENYNAIPSPYAQGQEYSRGFHDGSPGNSPYPPNSPYTNSAPNLPPKIPLQAHDYGPDALSREISSIDIGPGNAPLRHSRQQSVPAPNAYVPSPPRGALMQQPHHRNSYY</sequence>
<evidence type="ECO:0000259" key="2">
    <source>
        <dbReference type="PROSITE" id="PS50004"/>
    </source>
</evidence>
<feature type="region of interest" description="Disordered" evidence="1">
    <location>
        <begin position="326"/>
        <end position="392"/>
    </location>
</feature>
<feature type="compositionally biased region" description="Polar residues" evidence="1">
    <location>
        <begin position="824"/>
        <end position="837"/>
    </location>
</feature>
<keyword evidence="4" id="KW-1185">Reference proteome</keyword>
<dbReference type="AlphaFoldDB" id="A0AAQ3M5U5"/>
<evidence type="ECO:0000313" key="3">
    <source>
        <dbReference type="EMBL" id="WPH01415.1"/>
    </source>
</evidence>
<protein>
    <recommendedName>
        <fullName evidence="2">C2 domain-containing protein</fullName>
    </recommendedName>
</protein>
<proteinExistence type="predicted"/>
<dbReference type="Proteomes" id="UP001303373">
    <property type="component" value="Chromosome 6"/>
</dbReference>
<dbReference type="PROSITE" id="PS50004">
    <property type="entry name" value="C2"/>
    <property type="match status" value="1"/>
</dbReference>
<feature type="domain" description="C2" evidence="2">
    <location>
        <begin position="11"/>
        <end position="129"/>
    </location>
</feature>
<dbReference type="SUPFAM" id="SSF49562">
    <property type="entry name" value="C2 domain (Calcium/lipid-binding domain, CaLB)"/>
    <property type="match status" value="1"/>
</dbReference>
<reference evidence="3 4" key="1">
    <citation type="submission" date="2023-11" db="EMBL/GenBank/DDBJ databases">
        <title>An acidophilic fungus is an integral part of prey digestion in a carnivorous sundew plant.</title>
        <authorList>
            <person name="Tsai I.J."/>
        </authorList>
    </citation>
    <scope>NUCLEOTIDE SEQUENCE [LARGE SCALE GENOMIC DNA]</scope>
    <source>
        <strain evidence="3">169a</strain>
    </source>
</reference>
<gene>
    <name evidence="3" type="ORF">R9X50_00426000</name>
</gene>
<feature type="compositionally biased region" description="Low complexity" evidence="1">
    <location>
        <begin position="380"/>
        <end position="392"/>
    </location>
</feature>
<dbReference type="InterPro" id="IPR052981">
    <property type="entry name" value="Ingression_C2_domain"/>
</dbReference>
<dbReference type="EMBL" id="CP138585">
    <property type="protein sequence ID" value="WPH01415.1"/>
    <property type="molecule type" value="Genomic_DNA"/>
</dbReference>
<feature type="compositionally biased region" description="Polar residues" evidence="1">
    <location>
        <begin position="493"/>
        <end position="525"/>
    </location>
</feature>
<name>A0AAQ3M5U5_9PEZI</name>
<feature type="compositionally biased region" description="Low complexity" evidence="1">
    <location>
        <begin position="640"/>
        <end position="651"/>
    </location>
</feature>
<dbReference type="InterPro" id="IPR035892">
    <property type="entry name" value="C2_domain_sf"/>
</dbReference>
<feature type="compositionally biased region" description="Low complexity" evidence="1">
    <location>
        <begin position="344"/>
        <end position="366"/>
    </location>
</feature>
<dbReference type="Gene3D" id="2.60.40.150">
    <property type="entry name" value="C2 domain"/>
    <property type="match status" value="1"/>
</dbReference>
<dbReference type="InterPro" id="IPR000008">
    <property type="entry name" value="C2_dom"/>
</dbReference>
<feature type="compositionally biased region" description="Low complexity" evidence="1">
    <location>
        <begin position="270"/>
        <end position="297"/>
    </location>
</feature>
<feature type="region of interest" description="Disordered" evidence="1">
    <location>
        <begin position="450"/>
        <end position="969"/>
    </location>
</feature>
<dbReference type="Pfam" id="PF00168">
    <property type="entry name" value="C2"/>
    <property type="match status" value="1"/>
</dbReference>
<feature type="compositionally biased region" description="Polar residues" evidence="1">
    <location>
        <begin position="723"/>
        <end position="744"/>
    </location>
</feature>
<evidence type="ECO:0000313" key="4">
    <source>
        <dbReference type="Proteomes" id="UP001303373"/>
    </source>
</evidence>
<feature type="compositionally biased region" description="Polar residues" evidence="1">
    <location>
        <begin position="298"/>
        <end position="308"/>
    </location>
</feature>
<feature type="compositionally biased region" description="Low complexity" evidence="1">
    <location>
        <begin position="239"/>
        <end position="263"/>
    </location>
</feature>
<feature type="compositionally biased region" description="Polar residues" evidence="1">
    <location>
        <begin position="539"/>
        <end position="562"/>
    </location>
</feature>
<feature type="compositionally biased region" description="Basic and acidic residues" evidence="1">
    <location>
        <begin position="760"/>
        <end position="769"/>
    </location>
</feature>
<dbReference type="PANTHER" id="PTHR47052">
    <property type="entry name" value="CONSERVED SERINE PROLINE-RICH PROTEIN (AFU_ORTHOLOGUE AFUA_2G01790)"/>
    <property type="match status" value="1"/>
</dbReference>
<evidence type="ECO:0000256" key="1">
    <source>
        <dbReference type="SAM" id="MobiDB-lite"/>
    </source>
</evidence>
<feature type="region of interest" description="Disordered" evidence="1">
    <location>
        <begin position="152"/>
        <end position="308"/>
    </location>
</feature>
<dbReference type="PANTHER" id="PTHR47052:SF3">
    <property type="entry name" value="INGRESSION PROTEIN 1"/>
    <property type="match status" value="1"/>
</dbReference>
<organism evidence="3 4">
    <name type="scientific">Acrodontium crateriforme</name>
    <dbReference type="NCBI Taxonomy" id="150365"/>
    <lineage>
        <taxon>Eukaryota</taxon>
        <taxon>Fungi</taxon>
        <taxon>Dikarya</taxon>
        <taxon>Ascomycota</taxon>
        <taxon>Pezizomycotina</taxon>
        <taxon>Dothideomycetes</taxon>
        <taxon>Dothideomycetidae</taxon>
        <taxon>Mycosphaerellales</taxon>
        <taxon>Teratosphaeriaceae</taxon>
        <taxon>Acrodontium</taxon>
    </lineage>
</organism>
<accession>A0AAQ3M5U5</accession>
<feature type="compositionally biased region" description="Polar residues" evidence="1">
    <location>
        <begin position="661"/>
        <end position="687"/>
    </location>
</feature>
<dbReference type="SMART" id="SM00239">
    <property type="entry name" value="C2"/>
    <property type="match status" value="1"/>
</dbReference>